<keyword evidence="2 4" id="KW-0863">Zinc-finger</keyword>
<gene>
    <name evidence="7" type="ORF">PHYPSEUDO_013493</name>
</gene>
<dbReference type="AlphaFoldDB" id="A0A8T1WID1"/>
<evidence type="ECO:0000256" key="1">
    <source>
        <dbReference type="ARBA" id="ARBA00022723"/>
    </source>
</evidence>
<feature type="region of interest" description="Disordered" evidence="5">
    <location>
        <begin position="361"/>
        <end position="392"/>
    </location>
</feature>
<dbReference type="PANTHER" id="PTHR15710:SF74">
    <property type="entry name" value="RING-TYPE E3 UBIQUITIN TRANSFERASE-RELATED"/>
    <property type="match status" value="1"/>
</dbReference>
<evidence type="ECO:0000256" key="5">
    <source>
        <dbReference type="SAM" id="MobiDB-lite"/>
    </source>
</evidence>
<keyword evidence="1" id="KW-0479">Metal-binding</keyword>
<evidence type="ECO:0000256" key="4">
    <source>
        <dbReference type="PROSITE-ProRule" id="PRU00175"/>
    </source>
</evidence>
<evidence type="ECO:0000313" key="7">
    <source>
        <dbReference type="EMBL" id="KAG7393005.1"/>
    </source>
</evidence>
<evidence type="ECO:0000256" key="2">
    <source>
        <dbReference type="ARBA" id="ARBA00022771"/>
    </source>
</evidence>
<evidence type="ECO:0000313" key="8">
    <source>
        <dbReference type="Proteomes" id="UP000694044"/>
    </source>
</evidence>
<dbReference type="GO" id="GO:0008270">
    <property type="term" value="F:zinc ion binding"/>
    <property type="evidence" value="ECO:0007669"/>
    <property type="project" value="UniProtKB-KW"/>
</dbReference>
<dbReference type="Proteomes" id="UP000694044">
    <property type="component" value="Unassembled WGS sequence"/>
</dbReference>
<keyword evidence="3" id="KW-0862">Zinc</keyword>
<sequence length="392" mass="42269">MSLSAQMVAVAIIDGGATTASSSAWRAPKLEFKSRGKSEVPLPCHVRHREALSAKLSLVSNCSLLAPLLACPAGLLALHRRPRPGSGRRLSRGCRARARALVGAPGGPELAAALLTSRSFDHLRRLRHVAASFSLVRKLLTMDITVRVEVQYVAPEHARIRDVLQMFRTPAWVRFMVRYISPHLKNAAPADKSVMDSLASWTVGGDAKAGAKRPISSVSSASTCAEDCVICLSELQGADEQFVSLPCGHRFHLPCIRSWLKLRSTCPSCRFQFRKAFSGSYAVRTLNSALLLKQEHRPLPKEQILNTCVGRETVRAVVNVTLSQIAAHAKQSQYPCVLNALMMHSNGDSFTEAAAAEAVLAKSSNSSGGGGDKETDDGGGSNEPRAKRMRVA</sequence>
<dbReference type="OrthoDB" id="8062037at2759"/>
<dbReference type="PANTHER" id="PTHR15710">
    <property type="entry name" value="E3 UBIQUITIN-PROTEIN LIGASE PRAJA"/>
    <property type="match status" value="1"/>
</dbReference>
<protein>
    <recommendedName>
        <fullName evidence="6">RING-type domain-containing protein</fullName>
    </recommendedName>
</protein>
<organism evidence="7 8">
    <name type="scientific">Phytophthora pseudosyringae</name>
    <dbReference type="NCBI Taxonomy" id="221518"/>
    <lineage>
        <taxon>Eukaryota</taxon>
        <taxon>Sar</taxon>
        <taxon>Stramenopiles</taxon>
        <taxon>Oomycota</taxon>
        <taxon>Peronosporomycetes</taxon>
        <taxon>Peronosporales</taxon>
        <taxon>Peronosporaceae</taxon>
        <taxon>Phytophthora</taxon>
    </lineage>
</organism>
<comment type="caution">
    <text evidence="7">The sequence shown here is derived from an EMBL/GenBank/DDBJ whole genome shotgun (WGS) entry which is preliminary data.</text>
</comment>
<evidence type="ECO:0000256" key="3">
    <source>
        <dbReference type="ARBA" id="ARBA00022833"/>
    </source>
</evidence>
<dbReference type="SMART" id="SM00184">
    <property type="entry name" value="RING"/>
    <property type="match status" value="1"/>
</dbReference>
<dbReference type="CDD" id="cd16448">
    <property type="entry name" value="RING-H2"/>
    <property type="match status" value="1"/>
</dbReference>
<dbReference type="Pfam" id="PF13639">
    <property type="entry name" value="zf-RING_2"/>
    <property type="match status" value="1"/>
</dbReference>
<name>A0A8T1WID1_9STRA</name>
<proteinExistence type="predicted"/>
<reference evidence="7" key="1">
    <citation type="submission" date="2021-02" db="EMBL/GenBank/DDBJ databases">
        <authorList>
            <person name="Palmer J.M."/>
        </authorList>
    </citation>
    <scope>NUCLEOTIDE SEQUENCE</scope>
    <source>
        <strain evidence="7">SCRP734</strain>
    </source>
</reference>
<feature type="domain" description="RING-type" evidence="6">
    <location>
        <begin position="228"/>
        <end position="270"/>
    </location>
</feature>
<dbReference type="InterPro" id="IPR001841">
    <property type="entry name" value="Znf_RING"/>
</dbReference>
<dbReference type="PROSITE" id="PS50089">
    <property type="entry name" value="ZF_RING_2"/>
    <property type="match status" value="1"/>
</dbReference>
<evidence type="ECO:0000259" key="6">
    <source>
        <dbReference type="PROSITE" id="PS50089"/>
    </source>
</evidence>
<accession>A0A8T1WID1</accession>
<dbReference type="EMBL" id="JAGDFM010000007">
    <property type="protein sequence ID" value="KAG7393005.1"/>
    <property type="molecule type" value="Genomic_DNA"/>
</dbReference>
<keyword evidence="8" id="KW-1185">Reference proteome</keyword>